<organism evidence="1 2">
    <name type="scientific">Caballeronia terrestris</name>
    <dbReference type="NCBI Taxonomy" id="1226301"/>
    <lineage>
        <taxon>Bacteria</taxon>
        <taxon>Pseudomonadati</taxon>
        <taxon>Pseudomonadota</taxon>
        <taxon>Betaproteobacteria</taxon>
        <taxon>Burkholderiales</taxon>
        <taxon>Burkholderiaceae</taxon>
        <taxon>Caballeronia</taxon>
    </lineage>
</organism>
<dbReference type="Proteomes" id="UP000054925">
    <property type="component" value="Unassembled WGS sequence"/>
</dbReference>
<sequence length="85" mass="9805">MRHQTLSQIASRYTVLINETNRHPPGRYPIVLRLQVLGFIHETERWLVLDAHERDLLAAARTLGEAGDPKSALFKLHELLNARLR</sequence>
<evidence type="ECO:0000313" key="2">
    <source>
        <dbReference type="Proteomes" id="UP000054925"/>
    </source>
</evidence>
<proteinExistence type="predicted"/>
<reference evidence="1" key="1">
    <citation type="submission" date="2016-01" db="EMBL/GenBank/DDBJ databases">
        <authorList>
            <person name="Peeters C."/>
        </authorList>
    </citation>
    <scope>NUCLEOTIDE SEQUENCE [LARGE SCALE GENOMIC DNA]</scope>
    <source>
        <strain evidence="1">LMG 22937</strain>
    </source>
</reference>
<gene>
    <name evidence="1" type="ORF">AWB67_07020</name>
</gene>
<dbReference type="AlphaFoldDB" id="A0A158KXA6"/>
<dbReference type="EMBL" id="FCOL02000189">
    <property type="protein sequence ID" value="SAL85727.1"/>
    <property type="molecule type" value="Genomic_DNA"/>
</dbReference>
<comment type="caution">
    <text evidence="1">The sequence shown here is derived from an EMBL/GenBank/DDBJ whole genome shotgun (WGS) entry which is preliminary data.</text>
</comment>
<accession>A0A158KXA6</accession>
<evidence type="ECO:0000313" key="1">
    <source>
        <dbReference type="EMBL" id="SAL85727.1"/>
    </source>
</evidence>
<protein>
    <submittedName>
        <fullName evidence="1">Uncharacterized protein</fullName>
    </submittedName>
</protein>
<name>A0A158KXA6_9BURK</name>
<keyword evidence="2" id="KW-1185">Reference proteome</keyword>